<accession>A0AAW1UA72</accession>
<protein>
    <recommendedName>
        <fullName evidence="4">Sushi domain-containing protein</fullName>
    </recommendedName>
</protein>
<dbReference type="AlphaFoldDB" id="A0AAW1UA72"/>
<feature type="disulfide bond" evidence="2">
    <location>
        <begin position="71"/>
        <end position="98"/>
    </location>
</feature>
<keyword evidence="3" id="KW-0472">Membrane</keyword>
<dbReference type="SMART" id="SM00032">
    <property type="entry name" value="CCP"/>
    <property type="match status" value="1"/>
</dbReference>
<dbReference type="EMBL" id="JARQZJ010000044">
    <property type="protein sequence ID" value="KAK9877978.1"/>
    <property type="molecule type" value="Genomic_DNA"/>
</dbReference>
<comment type="caution">
    <text evidence="5">The sequence shown here is derived from an EMBL/GenBank/DDBJ whole genome shotgun (WGS) entry which is preliminary data.</text>
</comment>
<proteinExistence type="predicted"/>
<organism evidence="5 6">
    <name type="scientific">Henosepilachna vigintioctopunctata</name>
    <dbReference type="NCBI Taxonomy" id="420089"/>
    <lineage>
        <taxon>Eukaryota</taxon>
        <taxon>Metazoa</taxon>
        <taxon>Ecdysozoa</taxon>
        <taxon>Arthropoda</taxon>
        <taxon>Hexapoda</taxon>
        <taxon>Insecta</taxon>
        <taxon>Pterygota</taxon>
        <taxon>Neoptera</taxon>
        <taxon>Endopterygota</taxon>
        <taxon>Coleoptera</taxon>
        <taxon>Polyphaga</taxon>
        <taxon>Cucujiformia</taxon>
        <taxon>Coccinelloidea</taxon>
        <taxon>Coccinellidae</taxon>
        <taxon>Epilachninae</taxon>
        <taxon>Epilachnini</taxon>
        <taxon>Henosepilachna</taxon>
    </lineage>
</organism>
<reference evidence="5 6" key="1">
    <citation type="submission" date="2023-03" db="EMBL/GenBank/DDBJ databases">
        <title>Genome insight into feeding habits of ladybird beetles.</title>
        <authorList>
            <person name="Li H.-S."/>
            <person name="Huang Y.-H."/>
            <person name="Pang H."/>
        </authorList>
    </citation>
    <scope>NUCLEOTIDE SEQUENCE [LARGE SCALE GENOMIC DNA]</scope>
    <source>
        <strain evidence="5">SYSU_2023b</strain>
        <tissue evidence="5">Whole body</tissue>
    </source>
</reference>
<evidence type="ECO:0000259" key="4">
    <source>
        <dbReference type="PROSITE" id="PS50923"/>
    </source>
</evidence>
<feature type="transmembrane region" description="Helical" evidence="3">
    <location>
        <begin position="15"/>
        <end position="35"/>
    </location>
</feature>
<keyword evidence="2" id="KW-0768">Sushi</keyword>
<dbReference type="InterPro" id="IPR035976">
    <property type="entry name" value="Sushi/SCR/CCP_sf"/>
</dbReference>
<dbReference type="Gene3D" id="2.10.70.10">
    <property type="entry name" value="Complement Module, domain 1"/>
    <property type="match status" value="1"/>
</dbReference>
<evidence type="ECO:0000313" key="5">
    <source>
        <dbReference type="EMBL" id="KAK9877978.1"/>
    </source>
</evidence>
<dbReference type="PROSITE" id="PS50923">
    <property type="entry name" value="SUSHI"/>
    <property type="match status" value="1"/>
</dbReference>
<keyword evidence="1 2" id="KW-1015">Disulfide bond</keyword>
<feature type="domain" description="Sushi" evidence="4">
    <location>
        <begin position="41"/>
        <end position="100"/>
    </location>
</feature>
<dbReference type="SUPFAM" id="SSF57535">
    <property type="entry name" value="Complement control module/SCR domain"/>
    <property type="match status" value="1"/>
</dbReference>
<dbReference type="InterPro" id="IPR000436">
    <property type="entry name" value="Sushi_SCR_CCP_dom"/>
</dbReference>
<keyword evidence="6" id="KW-1185">Reference proteome</keyword>
<evidence type="ECO:0000256" key="3">
    <source>
        <dbReference type="SAM" id="Phobius"/>
    </source>
</evidence>
<evidence type="ECO:0000313" key="6">
    <source>
        <dbReference type="Proteomes" id="UP001431783"/>
    </source>
</evidence>
<dbReference type="Pfam" id="PF00084">
    <property type="entry name" value="Sushi"/>
    <property type="match status" value="1"/>
</dbReference>
<dbReference type="Proteomes" id="UP001431783">
    <property type="component" value="Unassembled WGS sequence"/>
</dbReference>
<comment type="caution">
    <text evidence="2">Lacks conserved residue(s) required for the propagation of feature annotation.</text>
</comment>
<evidence type="ECO:0000256" key="2">
    <source>
        <dbReference type="PROSITE-ProRule" id="PRU00302"/>
    </source>
</evidence>
<evidence type="ECO:0000256" key="1">
    <source>
        <dbReference type="ARBA" id="ARBA00023157"/>
    </source>
</evidence>
<name>A0AAW1UA72_9CUCU</name>
<keyword evidence="3" id="KW-1133">Transmembrane helix</keyword>
<gene>
    <name evidence="5" type="ORF">WA026_020193</name>
</gene>
<sequence length="104" mass="11458">MPGCLLCEDSRPNYLVQSSKLFIFFVFLILVNFSCGTKVSKECRFPGAPAHSSVTFTKENLGPGAVATYSCERGFELLGPSRRVCQNGEWLPEGIPFCALFRTA</sequence>
<keyword evidence="3" id="KW-0812">Transmembrane</keyword>
<dbReference type="CDD" id="cd00033">
    <property type="entry name" value="CCP"/>
    <property type="match status" value="1"/>
</dbReference>